<dbReference type="EMBL" id="BAAATJ010000022">
    <property type="protein sequence ID" value="GAA2409442.1"/>
    <property type="molecule type" value="Genomic_DNA"/>
</dbReference>
<keyword evidence="3" id="KW-1185">Reference proteome</keyword>
<reference evidence="2 3" key="1">
    <citation type="journal article" date="2019" name="Int. J. Syst. Evol. Microbiol.">
        <title>The Global Catalogue of Microorganisms (GCM) 10K type strain sequencing project: providing services to taxonomists for standard genome sequencing and annotation.</title>
        <authorList>
            <consortium name="The Broad Institute Genomics Platform"/>
            <consortium name="The Broad Institute Genome Sequencing Center for Infectious Disease"/>
            <person name="Wu L."/>
            <person name="Ma J."/>
        </authorList>
    </citation>
    <scope>NUCLEOTIDE SEQUENCE [LARGE SCALE GENOMIC DNA]</scope>
    <source>
        <strain evidence="2 3">JCM 6921</strain>
    </source>
</reference>
<dbReference type="Proteomes" id="UP001500058">
    <property type="component" value="Unassembled WGS sequence"/>
</dbReference>
<gene>
    <name evidence="2" type="ORF">GCM10010420_42340</name>
</gene>
<comment type="caution">
    <text evidence="2">The sequence shown here is derived from an EMBL/GenBank/DDBJ whole genome shotgun (WGS) entry which is preliminary data.</text>
</comment>
<organism evidence="2 3">
    <name type="scientific">Streptomyces glaucosporus</name>
    <dbReference type="NCBI Taxonomy" id="284044"/>
    <lineage>
        <taxon>Bacteria</taxon>
        <taxon>Bacillati</taxon>
        <taxon>Actinomycetota</taxon>
        <taxon>Actinomycetes</taxon>
        <taxon>Kitasatosporales</taxon>
        <taxon>Streptomycetaceae</taxon>
        <taxon>Streptomyces</taxon>
    </lineage>
</organism>
<evidence type="ECO:0000256" key="1">
    <source>
        <dbReference type="SAM" id="MobiDB-lite"/>
    </source>
</evidence>
<feature type="region of interest" description="Disordered" evidence="1">
    <location>
        <begin position="101"/>
        <end position="132"/>
    </location>
</feature>
<evidence type="ECO:0000313" key="2">
    <source>
        <dbReference type="EMBL" id="GAA2409442.1"/>
    </source>
</evidence>
<evidence type="ECO:0000313" key="3">
    <source>
        <dbReference type="Proteomes" id="UP001500058"/>
    </source>
</evidence>
<protein>
    <submittedName>
        <fullName evidence="2">Uncharacterized protein</fullName>
    </submittedName>
</protein>
<name>A0ABN3IN11_9ACTN</name>
<feature type="region of interest" description="Disordered" evidence="1">
    <location>
        <begin position="36"/>
        <end position="61"/>
    </location>
</feature>
<accession>A0ABN3IN11</accession>
<feature type="compositionally biased region" description="Low complexity" evidence="1">
    <location>
        <begin position="111"/>
        <end position="122"/>
    </location>
</feature>
<proteinExistence type="predicted"/>
<sequence length="132" mass="14133">MLSNGCRLFSSSQASTSGLIRDEAVRAEAVTRAARAADVPAAGCRRSAGTGNPQGTWLRASSYGRGTRRIFPVAARRDGPGAGTARREMRARGAGWHIRIRRPRRPPPAVPAVRVRPGFPVRTTAKESGWTA</sequence>